<reference evidence="1" key="1">
    <citation type="journal article" date="2014" name="PLoS ONE">
        <title>Transcriptome-Based Identification of ABC Transporters in the Western Tarnished Plant Bug Lygus hesperus.</title>
        <authorList>
            <person name="Hull J.J."/>
            <person name="Chaney K."/>
            <person name="Geib S.M."/>
            <person name="Fabrick J.A."/>
            <person name="Brent C.S."/>
            <person name="Walsh D."/>
            <person name="Lavine L.C."/>
        </authorList>
    </citation>
    <scope>NUCLEOTIDE SEQUENCE</scope>
</reference>
<dbReference type="AlphaFoldDB" id="A0A0A9Z8D0"/>
<name>A0A0A9Z8D0_LYGHE</name>
<proteinExistence type="predicted"/>
<gene>
    <name evidence="1" type="primary">SHR2</name>
    <name evidence="1" type="ORF">CM83_946</name>
    <name evidence="2" type="ORF">g.823</name>
</gene>
<dbReference type="EMBL" id="GBHO01002915">
    <property type="protein sequence ID" value="JAG40689.1"/>
    <property type="molecule type" value="Transcribed_RNA"/>
</dbReference>
<protein>
    <submittedName>
        <fullName evidence="1">Orphan steroid hormone receptor 2</fullName>
    </submittedName>
</protein>
<evidence type="ECO:0000313" key="1">
    <source>
        <dbReference type="EMBL" id="JAG40689.1"/>
    </source>
</evidence>
<reference evidence="1" key="2">
    <citation type="submission" date="2014-07" db="EMBL/GenBank/DDBJ databases">
        <authorList>
            <person name="Hull J."/>
        </authorList>
    </citation>
    <scope>NUCLEOTIDE SEQUENCE</scope>
</reference>
<evidence type="ECO:0000313" key="2">
    <source>
        <dbReference type="EMBL" id="JAQ15005.1"/>
    </source>
</evidence>
<dbReference type="EMBL" id="GDHC01003624">
    <property type="protein sequence ID" value="JAQ15005.1"/>
    <property type="molecule type" value="Transcribed_RNA"/>
</dbReference>
<feature type="non-terminal residue" evidence="1">
    <location>
        <position position="1"/>
    </location>
</feature>
<organism evidence="1">
    <name type="scientific">Lygus hesperus</name>
    <name type="common">Western plant bug</name>
    <dbReference type="NCBI Taxonomy" id="30085"/>
    <lineage>
        <taxon>Eukaryota</taxon>
        <taxon>Metazoa</taxon>
        <taxon>Ecdysozoa</taxon>
        <taxon>Arthropoda</taxon>
        <taxon>Hexapoda</taxon>
        <taxon>Insecta</taxon>
        <taxon>Pterygota</taxon>
        <taxon>Neoptera</taxon>
        <taxon>Paraneoptera</taxon>
        <taxon>Hemiptera</taxon>
        <taxon>Heteroptera</taxon>
        <taxon>Panheteroptera</taxon>
        <taxon>Cimicomorpha</taxon>
        <taxon>Miridae</taxon>
        <taxon>Mirini</taxon>
        <taxon>Lygus</taxon>
    </lineage>
</organism>
<accession>A0A0A9Z8D0</accession>
<reference evidence="2" key="3">
    <citation type="journal article" date="2016" name="Gigascience">
        <title>De novo construction of an expanded transcriptome assembly for the western tarnished plant bug, Lygus hesperus.</title>
        <authorList>
            <person name="Tassone E.E."/>
            <person name="Geib S.M."/>
            <person name="Hall B."/>
            <person name="Fabrick J.A."/>
            <person name="Brent C.S."/>
            <person name="Hull J.J."/>
        </authorList>
    </citation>
    <scope>NUCLEOTIDE SEQUENCE</scope>
</reference>
<keyword evidence="1" id="KW-0675">Receptor</keyword>
<sequence length="103" mass="11982">NQTNTQGTFAFEEFLHTQPRLAKTHCPVCLGDKKNLQRWCCDACRMYASRIRSAYLRDKSCRLPKCSHTLDDPQPRCKGCRLKRYVFLRHKADPNVPFGLPLL</sequence>